<feature type="transmembrane region" description="Helical" evidence="2">
    <location>
        <begin position="353"/>
        <end position="372"/>
    </location>
</feature>
<dbReference type="Proteomes" id="UP001209540">
    <property type="component" value="Unassembled WGS sequence"/>
</dbReference>
<keyword evidence="2" id="KW-1133">Transmembrane helix</keyword>
<reference evidence="3" key="1">
    <citation type="journal article" date="2022" name="IScience">
        <title>Evolution of zygomycete secretomes and the origins of terrestrial fungal ecologies.</title>
        <authorList>
            <person name="Chang Y."/>
            <person name="Wang Y."/>
            <person name="Mondo S."/>
            <person name="Ahrendt S."/>
            <person name="Andreopoulos W."/>
            <person name="Barry K."/>
            <person name="Beard J."/>
            <person name="Benny G.L."/>
            <person name="Blankenship S."/>
            <person name="Bonito G."/>
            <person name="Cuomo C."/>
            <person name="Desiro A."/>
            <person name="Gervers K.A."/>
            <person name="Hundley H."/>
            <person name="Kuo A."/>
            <person name="LaButti K."/>
            <person name="Lang B.F."/>
            <person name="Lipzen A."/>
            <person name="O'Donnell K."/>
            <person name="Pangilinan J."/>
            <person name="Reynolds N."/>
            <person name="Sandor L."/>
            <person name="Smith M.E."/>
            <person name="Tsang A."/>
            <person name="Grigoriev I.V."/>
            <person name="Stajich J.E."/>
            <person name="Spatafora J.W."/>
        </authorList>
    </citation>
    <scope>NUCLEOTIDE SEQUENCE</scope>
    <source>
        <strain evidence="3">RSA 2281</strain>
    </source>
</reference>
<dbReference type="AlphaFoldDB" id="A0AAD5JNK2"/>
<evidence type="ECO:0000256" key="2">
    <source>
        <dbReference type="SAM" id="Phobius"/>
    </source>
</evidence>
<keyword evidence="2" id="KW-0472">Membrane</keyword>
<accession>A0AAD5JNK2</accession>
<feature type="compositionally biased region" description="Low complexity" evidence="1">
    <location>
        <begin position="458"/>
        <end position="470"/>
    </location>
</feature>
<feature type="region of interest" description="Disordered" evidence="1">
    <location>
        <begin position="458"/>
        <end position="481"/>
    </location>
</feature>
<reference evidence="3" key="2">
    <citation type="submission" date="2023-02" db="EMBL/GenBank/DDBJ databases">
        <authorList>
            <consortium name="DOE Joint Genome Institute"/>
            <person name="Mondo S.J."/>
            <person name="Chang Y."/>
            <person name="Wang Y."/>
            <person name="Ahrendt S."/>
            <person name="Andreopoulos W."/>
            <person name="Barry K."/>
            <person name="Beard J."/>
            <person name="Benny G.L."/>
            <person name="Blankenship S."/>
            <person name="Bonito G."/>
            <person name="Cuomo C."/>
            <person name="Desiro A."/>
            <person name="Gervers K.A."/>
            <person name="Hundley H."/>
            <person name="Kuo A."/>
            <person name="LaButti K."/>
            <person name="Lang B.F."/>
            <person name="Lipzen A."/>
            <person name="O'Donnell K."/>
            <person name="Pangilinan J."/>
            <person name="Reynolds N."/>
            <person name="Sandor L."/>
            <person name="Smith M.W."/>
            <person name="Tsang A."/>
            <person name="Grigoriev I.V."/>
            <person name="Stajich J.E."/>
            <person name="Spatafora J.W."/>
        </authorList>
    </citation>
    <scope>NUCLEOTIDE SEQUENCE</scope>
    <source>
        <strain evidence="3">RSA 2281</strain>
    </source>
</reference>
<gene>
    <name evidence="3" type="ORF">BDA99DRAFT_565253</name>
</gene>
<dbReference type="EMBL" id="JAIXMP010000043">
    <property type="protein sequence ID" value="KAI9247171.1"/>
    <property type="molecule type" value="Genomic_DNA"/>
</dbReference>
<sequence length="481" mass="54391">MFTSFWKTLKSIVQEQSTTSTVEKSEKKSVRCCNCNMMLDPQDDPSFTNVIQQRKNITPSNTKISSVTGQDNEKSRDTLDLGDHIIVQRQEGKNLVTISNPSPSKNVESQKNTVVTRSTTVSNKTINDVTAYCPYKNYKFKCRRMHIYYHIRNSHLQNLPPIKRGSYCGRRGTVPMLQTSDRSLINILLVGGITESTLSGSLAGMLSRVFFLNTAVPLAYCVFFETCRSIANTSTVSETLSLSFEPSAVNIQQQQQQQQQQQRQQRETINNYNDDEKHFNNKYNKQLVATYIAYSWTIVLLVTNITYCGIYSSSYTSSTPSAIRASMSLYGISQFNMYVLYGPGPFYDSTSLWISFALVDMVGLMGLYYAWFASSNGLWPPQPKTALTNNNAQTNYYSYTQFGSSNLTSAEQQQYVGQPPQIFMATTANQGSRSSNHQLQPGEQYAILHIPMSQSHQYQQYYHQPQPSSSTSGPFVDRHNQ</sequence>
<evidence type="ECO:0000313" key="3">
    <source>
        <dbReference type="EMBL" id="KAI9247171.1"/>
    </source>
</evidence>
<evidence type="ECO:0000256" key="1">
    <source>
        <dbReference type="SAM" id="MobiDB-lite"/>
    </source>
</evidence>
<keyword evidence="2" id="KW-0812">Transmembrane</keyword>
<feature type="transmembrane region" description="Helical" evidence="2">
    <location>
        <begin position="291"/>
        <end position="310"/>
    </location>
</feature>
<name>A0AAD5JNK2_9FUNG</name>
<organism evidence="3 4">
    <name type="scientific">Phascolomyces articulosus</name>
    <dbReference type="NCBI Taxonomy" id="60185"/>
    <lineage>
        <taxon>Eukaryota</taxon>
        <taxon>Fungi</taxon>
        <taxon>Fungi incertae sedis</taxon>
        <taxon>Mucoromycota</taxon>
        <taxon>Mucoromycotina</taxon>
        <taxon>Mucoromycetes</taxon>
        <taxon>Mucorales</taxon>
        <taxon>Lichtheimiaceae</taxon>
        <taxon>Phascolomyces</taxon>
    </lineage>
</organism>
<protein>
    <submittedName>
        <fullName evidence="3">Uncharacterized protein</fullName>
    </submittedName>
</protein>
<proteinExistence type="predicted"/>
<comment type="caution">
    <text evidence="3">The sequence shown here is derived from an EMBL/GenBank/DDBJ whole genome shotgun (WGS) entry which is preliminary data.</text>
</comment>
<evidence type="ECO:0000313" key="4">
    <source>
        <dbReference type="Proteomes" id="UP001209540"/>
    </source>
</evidence>
<keyword evidence="4" id="KW-1185">Reference proteome</keyword>